<dbReference type="PANTHER" id="PTHR42760">
    <property type="entry name" value="SHORT-CHAIN DEHYDROGENASES/REDUCTASES FAMILY MEMBER"/>
    <property type="match status" value="1"/>
</dbReference>
<accession>A0A9P5XAQ2</accession>
<dbReference type="Pfam" id="PF13561">
    <property type="entry name" value="adh_short_C2"/>
    <property type="match status" value="1"/>
</dbReference>
<comment type="similarity">
    <text evidence="1 2">Belongs to the short-chain dehydrogenases/reductases (SDR) family.</text>
</comment>
<evidence type="ECO:0000313" key="4">
    <source>
        <dbReference type="Proteomes" id="UP000807342"/>
    </source>
</evidence>
<dbReference type="GO" id="GO:0048038">
    <property type="term" value="F:quinone binding"/>
    <property type="evidence" value="ECO:0007669"/>
    <property type="project" value="TreeGrafter"/>
</dbReference>
<evidence type="ECO:0000256" key="1">
    <source>
        <dbReference type="ARBA" id="ARBA00006484"/>
    </source>
</evidence>
<dbReference type="OrthoDB" id="498125at2759"/>
<dbReference type="InterPro" id="IPR036291">
    <property type="entry name" value="NAD(P)-bd_dom_sf"/>
</dbReference>
<dbReference type="FunFam" id="3.40.50.720:FF:000084">
    <property type="entry name" value="Short-chain dehydrogenase reductase"/>
    <property type="match status" value="1"/>
</dbReference>
<evidence type="ECO:0000256" key="2">
    <source>
        <dbReference type="RuleBase" id="RU000363"/>
    </source>
</evidence>
<gene>
    <name evidence="3" type="ORF">P691DRAFT_760674</name>
</gene>
<protein>
    <submittedName>
        <fullName evidence="3">NAD(P)-binding protein</fullName>
    </submittedName>
</protein>
<dbReference type="Pfam" id="PF00106">
    <property type="entry name" value="adh_short"/>
    <property type="match status" value="1"/>
</dbReference>
<dbReference type="Gene3D" id="3.40.50.720">
    <property type="entry name" value="NAD(P)-binding Rossmann-like Domain"/>
    <property type="match status" value="1"/>
</dbReference>
<organism evidence="3 4">
    <name type="scientific">Macrolepiota fuliginosa MF-IS2</name>
    <dbReference type="NCBI Taxonomy" id="1400762"/>
    <lineage>
        <taxon>Eukaryota</taxon>
        <taxon>Fungi</taxon>
        <taxon>Dikarya</taxon>
        <taxon>Basidiomycota</taxon>
        <taxon>Agaricomycotina</taxon>
        <taxon>Agaricomycetes</taxon>
        <taxon>Agaricomycetidae</taxon>
        <taxon>Agaricales</taxon>
        <taxon>Agaricineae</taxon>
        <taxon>Agaricaceae</taxon>
        <taxon>Macrolepiota</taxon>
    </lineage>
</organism>
<dbReference type="PANTHER" id="PTHR42760:SF121">
    <property type="entry name" value="3-OXOACYL-(ACYL-CARRIER-PROTEIN) REDUCTASE"/>
    <property type="match status" value="1"/>
</dbReference>
<dbReference type="AlphaFoldDB" id="A0A9P5XAQ2"/>
<name>A0A9P5XAQ2_9AGAR</name>
<reference evidence="3" key="1">
    <citation type="submission" date="2020-11" db="EMBL/GenBank/DDBJ databases">
        <authorList>
            <consortium name="DOE Joint Genome Institute"/>
            <person name="Ahrendt S."/>
            <person name="Riley R."/>
            <person name="Andreopoulos W."/>
            <person name="Labutti K."/>
            <person name="Pangilinan J."/>
            <person name="Ruiz-Duenas F.J."/>
            <person name="Barrasa J.M."/>
            <person name="Sanchez-Garcia M."/>
            <person name="Camarero S."/>
            <person name="Miyauchi S."/>
            <person name="Serrano A."/>
            <person name="Linde D."/>
            <person name="Babiker R."/>
            <person name="Drula E."/>
            <person name="Ayuso-Fernandez I."/>
            <person name="Pacheco R."/>
            <person name="Padilla G."/>
            <person name="Ferreira P."/>
            <person name="Barriuso J."/>
            <person name="Kellner H."/>
            <person name="Castanera R."/>
            <person name="Alfaro M."/>
            <person name="Ramirez L."/>
            <person name="Pisabarro A.G."/>
            <person name="Kuo A."/>
            <person name="Tritt A."/>
            <person name="Lipzen A."/>
            <person name="He G."/>
            <person name="Yan M."/>
            <person name="Ng V."/>
            <person name="Cullen D."/>
            <person name="Martin F."/>
            <person name="Rosso M.-N."/>
            <person name="Henrissat B."/>
            <person name="Hibbett D."/>
            <person name="Martinez A.T."/>
            <person name="Grigoriev I.V."/>
        </authorList>
    </citation>
    <scope>NUCLEOTIDE SEQUENCE</scope>
    <source>
        <strain evidence="3">MF-IS2</strain>
    </source>
</reference>
<dbReference type="GO" id="GO:0006633">
    <property type="term" value="P:fatty acid biosynthetic process"/>
    <property type="evidence" value="ECO:0007669"/>
    <property type="project" value="TreeGrafter"/>
</dbReference>
<proteinExistence type="inferred from homology"/>
<comment type="caution">
    <text evidence="3">The sequence shown here is derived from an EMBL/GenBank/DDBJ whole genome shotgun (WGS) entry which is preliminary data.</text>
</comment>
<dbReference type="Proteomes" id="UP000807342">
    <property type="component" value="Unassembled WGS sequence"/>
</dbReference>
<sequence>MAIGVALVTGASRGIGRAVALRLAADGYSIALNDLPSSQEVLRVVEAEVKGLGREVIICVADVTKEIEVQSMIDIVVVKLGGLDVMVANAGICVPKPFLETTLDDWDEHFNVNGKGVYLCYLYAAKQMIKQSRGGRIIGACSLAGKQGTVDRERLYYARRRINGPTGSPLLSIYSATKFAVRSLTQTAAIELAKHNITVNAYAPGFVKTTLMDQFVQGAKPWGVTDSIYKNAGTPEEIAGLVSYLASKDARHVTGQSININGGRFFD</sequence>
<evidence type="ECO:0000313" key="3">
    <source>
        <dbReference type="EMBL" id="KAF9447568.1"/>
    </source>
</evidence>
<keyword evidence="4" id="KW-1185">Reference proteome</keyword>
<dbReference type="SUPFAM" id="SSF51735">
    <property type="entry name" value="NAD(P)-binding Rossmann-fold domains"/>
    <property type="match status" value="1"/>
</dbReference>
<dbReference type="EMBL" id="MU151194">
    <property type="protein sequence ID" value="KAF9447568.1"/>
    <property type="molecule type" value="Genomic_DNA"/>
</dbReference>
<dbReference type="PRINTS" id="PR00080">
    <property type="entry name" value="SDRFAMILY"/>
</dbReference>
<dbReference type="PRINTS" id="PR00081">
    <property type="entry name" value="GDHRDH"/>
</dbReference>
<dbReference type="InterPro" id="IPR002347">
    <property type="entry name" value="SDR_fam"/>
</dbReference>
<dbReference type="GO" id="GO:0016616">
    <property type="term" value="F:oxidoreductase activity, acting on the CH-OH group of donors, NAD or NADP as acceptor"/>
    <property type="evidence" value="ECO:0007669"/>
    <property type="project" value="TreeGrafter"/>
</dbReference>